<protein>
    <submittedName>
        <fullName evidence="1">Uncharacterized protein</fullName>
    </submittedName>
</protein>
<proteinExistence type="predicted"/>
<accession>A0A1A8XYN6</accession>
<reference evidence="1 2" key="1">
    <citation type="submission" date="2016-06" db="EMBL/GenBank/DDBJ databases">
        <authorList>
            <person name="Kjaerup R.B."/>
            <person name="Dalgaard T.S."/>
            <person name="Juul-Madsen H.R."/>
        </authorList>
    </citation>
    <scope>NUCLEOTIDE SEQUENCE [LARGE SCALE GENOMIC DNA]</scope>
    <source>
        <strain evidence="1">3</strain>
    </source>
</reference>
<gene>
    <name evidence="1" type="ORF">ACCAA_830015</name>
</gene>
<dbReference type="Proteomes" id="UP000199169">
    <property type="component" value="Unassembled WGS sequence"/>
</dbReference>
<dbReference type="STRING" id="1860102.ACCAA_830015"/>
<keyword evidence="2" id="KW-1185">Reference proteome</keyword>
<dbReference type="AlphaFoldDB" id="A0A1A8XYN6"/>
<evidence type="ECO:0000313" key="1">
    <source>
        <dbReference type="EMBL" id="SBT10064.1"/>
    </source>
</evidence>
<sequence>MARIADIRRSRRWPKLAEDRAEQMKREPDKVAHELEQCLRRDLARSGDFPRIHPMPASGADVPDDLDARLVVLGVNHPDSKDGGSAAELVAKAILENRGNTPRLYRNTLVFLAADAGGAGSDSRRRAGS</sequence>
<dbReference type="EMBL" id="FLQX01000164">
    <property type="protein sequence ID" value="SBT10064.1"/>
    <property type="molecule type" value="Genomic_DNA"/>
</dbReference>
<organism evidence="1 2">
    <name type="scientific">Candidatus Accumulibacter aalborgensis</name>
    <dbReference type="NCBI Taxonomy" id="1860102"/>
    <lineage>
        <taxon>Bacteria</taxon>
        <taxon>Pseudomonadati</taxon>
        <taxon>Pseudomonadota</taxon>
        <taxon>Betaproteobacteria</taxon>
        <taxon>Candidatus Accumulibacter</taxon>
    </lineage>
</organism>
<name>A0A1A8XYN6_9PROT</name>
<evidence type="ECO:0000313" key="2">
    <source>
        <dbReference type="Proteomes" id="UP000199169"/>
    </source>
</evidence>